<evidence type="ECO:0000313" key="3">
    <source>
        <dbReference type="EMBL" id="SBP03723.1"/>
    </source>
</evidence>
<sequence>MESDTMVSCPPPPQDSGGDGGVGSKEDEFGDFSLGMVCSPLGLADATEPPSFLRQTCPPANPATHQPNSSFSPAAEQTQLTSLHFSNGHAQVDLKSVAFSASVVNFPEEETGFADFTVFTEQSGHPWCCGFTEQWDGAHNGAGEHAHYPGQEFVTDSEPRSQHACKAEEGVCINMKHCEKRNAALVQPPQDHHQPQEDAAALNFEKAGEEQRISGNAQERRCSCDLLQRIPEKVPQTFTEDQLSDETVSSCCDDFSFEGVSAELEPNVSSLASGGDPTDDEGEDLEDSRHPDSFVYSQITNFSLSESTLHHCNHYMTQETSVNFTHLHSGKNTLDKFPNRIVEHHGDHRAAQTADTGVQSLGSLPLSDSFADFCSAPTQEDEEGLWEDFKDQSVPMKVKTWTQFREPVSSCYNGRNNDEELESFQKNESRRKSCQEASLSGRVQQLLQSSFPEVLVPDVEGEEELLNLGALLTTQHLSEHEEDKPELSHALRIQQLMLRPYQDFYCSLGLQFQWGGSHTKSSLLRCLGVDTRNIIFMGTKKQPVTVTTYASGLVTQEPIKYSLPAVCSPGSRSASEPSTHSIPALPSSQLDWSRSQEGTSPCRLPHL</sequence>
<dbReference type="Pfam" id="PF15045">
    <property type="entry name" value="Clathrin_bdg"/>
    <property type="match status" value="1"/>
</dbReference>
<dbReference type="InterPro" id="IPR029205">
    <property type="entry name" value="Clathrin-bd"/>
</dbReference>
<organism evidence="3">
    <name type="scientific">Iconisemion striatum</name>
    <dbReference type="NCBI Taxonomy" id="60296"/>
    <lineage>
        <taxon>Eukaryota</taxon>
        <taxon>Metazoa</taxon>
        <taxon>Chordata</taxon>
        <taxon>Craniata</taxon>
        <taxon>Vertebrata</taxon>
        <taxon>Euteleostomi</taxon>
        <taxon>Actinopterygii</taxon>
        <taxon>Neopterygii</taxon>
        <taxon>Teleostei</taxon>
        <taxon>Neoteleostei</taxon>
        <taxon>Acanthomorphata</taxon>
        <taxon>Ovalentaria</taxon>
        <taxon>Atherinomorphae</taxon>
        <taxon>Cyprinodontiformes</taxon>
        <taxon>Nothobranchiidae</taxon>
        <taxon>Iconisemion</taxon>
    </lineage>
</organism>
<reference evidence="3" key="1">
    <citation type="submission" date="2016-05" db="EMBL/GenBank/DDBJ databases">
        <authorList>
            <person name="Lavstsen T."/>
            <person name="Jespersen J.S."/>
        </authorList>
    </citation>
    <scope>NUCLEOTIDE SEQUENCE</scope>
    <source>
        <tissue evidence="3">Brain</tissue>
    </source>
</reference>
<accession>A0A1A7WD29</accession>
<reference evidence="3" key="2">
    <citation type="submission" date="2016-06" db="EMBL/GenBank/DDBJ databases">
        <title>The genome of a short-lived fish provides insights into sex chromosome evolution and the genetic control of aging.</title>
        <authorList>
            <person name="Reichwald K."/>
            <person name="Felder M."/>
            <person name="Petzold A."/>
            <person name="Koch P."/>
            <person name="Groth M."/>
            <person name="Platzer M."/>
        </authorList>
    </citation>
    <scope>NUCLEOTIDE SEQUENCE</scope>
    <source>
        <tissue evidence="3">Brain</tissue>
    </source>
</reference>
<name>A0A1A7WD29_9TELE</name>
<dbReference type="EMBL" id="HADW01002323">
    <property type="protein sequence ID" value="SBP03723.1"/>
    <property type="molecule type" value="Transcribed_RNA"/>
</dbReference>
<proteinExistence type="predicted"/>
<dbReference type="GO" id="GO:0030121">
    <property type="term" value="C:AP-1 adaptor complex"/>
    <property type="evidence" value="ECO:0007669"/>
    <property type="project" value="TreeGrafter"/>
</dbReference>
<dbReference type="PANTHER" id="PTHR16156:SF7">
    <property type="entry name" value="CLATHRIN BINDING BOX OF AFTIPHILIN CONTAINING 1"/>
    <property type="match status" value="1"/>
</dbReference>
<evidence type="ECO:0000256" key="1">
    <source>
        <dbReference type="SAM" id="MobiDB-lite"/>
    </source>
</evidence>
<feature type="region of interest" description="Disordered" evidence="1">
    <location>
        <begin position="570"/>
        <end position="607"/>
    </location>
</feature>
<dbReference type="GO" id="GO:0032588">
    <property type="term" value="C:trans-Golgi network membrane"/>
    <property type="evidence" value="ECO:0007669"/>
    <property type="project" value="InterPro"/>
</dbReference>
<feature type="domain" description="Aftiphilin clathrin-binding box" evidence="2">
    <location>
        <begin position="502"/>
        <end position="553"/>
    </location>
</feature>
<protein>
    <submittedName>
        <fullName evidence="3">Aftiphilin a</fullName>
    </submittedName>
</protein>
<feature type="compositionally biased region" description="Acidic residues" evidence="1">
    <location>
        <begin position="277"/>
        <end position="286"/>
    </location>
</feature>
<evidence type="ECO:0000259" key="2">
    <source>
        <dbReference type="Pfam" id="PF15045"/>
    </source>
</evidence>
<dbReference type="InterPro" id="IPR046359">
    <property type="entry name" value="Aftin-like"/>
</dbReference>
<feature type="region of interest" description="Disordered" evidence="1">
    <location>
        <begin position="265"/>
        <end position="289"/>
    </location>
</feature>
<gene>
    <name evidence="3" type="primary">AFTPHA</name>
</gene>
<feature type="compositionally biased region" description="Polar residues" evidence="1">
    <location>
        <begin position="570"/>
        <end position="599"/>
    </location>
</feature>
<dbReference type="GO" id="GO:0030276">
    <property type="term" value="F:clathrin binding"/>
    <property type="evidence" value="ECO:0007669"/>
    <property type="project" value="InterPro"/>
</dbReference>
<dbReference type="AlphaFoldDB" id="A0A1A7WD29"/>
<dbReference type="PANTHER" id="PTHR16156">
    <property type="entry name" value="AFTIPHILIN A-RELATED"/>
    <property type="match status" value="1"/>
</dbReference>
<feature type="region of interest" description="Disordered" evidence="1">
    <location>
        <begin position="1"/>
        <end position="28"/>
    </location>
</feature>